<dbReference type="EMBL" id="ADBL01001222">
    <property type="status" value="NOT_ANNOTATED_CDS"/>
    <property type="molecule type" value="Genomic_DNA"/>
</dbReference>
<dbReference type="VEuPathDB" id="FungiDB:MAPG_05173"/>
<organism evidence="3 4">
    <name type="scientific">Magnaporthiopsis poae (strain ATCC 64411 / 73-15)</name>
    <name type="common">Kentucky bluegrass fungus</name>
    <name type="synonym">Magnaporthe poae</name>
    <dbReference type="NCBI Taxonomy" id="644358"/>
    <lineage>
        <taxon>Eukaryota</taxon>
        <taxon>Fungi</taxon>
        <taxon>Dikarya</taxon>
        <taxon>Ascomycota</taxon>
        <taxon>Pezizomycotina</taxon>
        <taxon>Sordariomycetes</taxon>
        <taxon>Sordariomycetidae</taxon>
        <taxon>Magnaporthales</taxon>
        <taxon>Magnaporthaceae</taxon>
        <taxon>Magnaporthiopsis</taxon>
    </lineage>
</organism>
<dbReference type="Proteomes" id="UP000011715">
    <property type="component" value="Unassembled WGS sequence"/>
</dbReference>
<dbReference type="OrthoDB" id="5362512at2759"/>
<reference evidence="3" key="4">
    <citation type="journal article" date="2015" name="G3 (Bethesda)">
        <title>Genome sequences of three phytopathogenic species of the Magnaporthaceae family of fungi.</title>
        <authorList>
            <person name="Okagaki L.H."/>
            <person name="Nunes C.C."/>
            <person name="Sailsbery J."/>
            <person name="Clay B."/>
            <person name="Brown D."/>
            <person name="John T."/>
            <person name="Oh Y."/>
            <person name="Young N."/>
            <person name="Fitzgerald M."/>
            <person name="Haas B.J."/>
            <person name="Zeng Q."/>
            <person name="Young S."/>
            <person name="Adiconis X."/>
            <person name="Fan L."/>
            <person name="Levin J.Z."/>
            <person name="Mitchell T.K."/>
            <person name="Okubara P.A."/>
            <person name="Farman M.L."/>
            <person name="Kohn L.M."/>
            <person name="Birren B."/>
            <person name="Ma L.-J."/>
            <person name="Dean R.A."/>
        </authorList>
    </citation>
    <scope>NUCLEOTIDE SEQUENCE</scope>
    <source>
        <strain evidence="3">ATCC 64411 / 73-15</strain>
    </source>
</reference>
<evidence type="ECO:0000313" key="4">
    <source>
        <dbReference type="Proteomes" id="UP000011715"/>
    </source>
</evidence>
<name>A0A0C4DYP7_MAGP6</name>
<dbReference type="EnsemblFungi" id="MAPG_05173T0">
    <property type="protein sequence ID" value="MAPG_05173T0"/>
    <property type="gene ID" value="MAPG_05173"/>
</dbReference>
<accession>A0A0C4DYP7</accession>
<dbReference type="InterPro" id="IPR010730">
    <property type="entry name" value="HET"/>
</dbReference>
<evidence type="ECO:0000313" key="2">
    <source>
        <dbReference type="EMBL" id="KLU86154.1"/>
    </source>
</evidence>
<dbReference type="Pfam" id="PF06985">
    <property type="entry name" value="HET"/>
    <property type="match status" value="1"/>
</dbReference>
<dbReference type="PANTHER" id="PTHR33112">
    <property type="entry name" value="DOMAIN PROTEIN, PUTATIVE-RELATED"/>
    <property type="match status" value="1"/>
</dbReference>
<dbReference type="OMA" id="WECTERD"/>
<evidence type="ECO:0000313" key="3">
    <source>
        <dbReference type="EnsemblFungi" id="MAPG_05173T0"/>
    </source>
</evidence>
<feature type="domain" description="Heterokaryon incompatibility" evidence="1">
    <location>
        <begin position="53"/>
        <end position="203"/>
    </location>
</feature>
<proteinExistence type="predicted"/>
<sequence length="439" mass="49818">MSTAKEWLADCTCYKSRQGRAWYPTRLLDCGIEGGTESTRLIDTSSNTVDGAYMTLSHCWGDAEGTLKLTTENYAECLCEIPMARLPQLYRDAVYVTRQLGVRYIWIDSICIIQQGDDLADWHREVGLMEHVYSNTFCNISALHAPNSRHSLFSTRNTDFLCPQTIQIAYDGQQTAFLIRDDPYWHDEFEDARLHTRGWVLQERFLSPRVLHFGRSQVFWECTERDISELYGQVRLIYEQRFKSLFHCRPGPSSSRRIDDLYGNWERIIAKFARCRLTYPSDKLVAISAVAKHMSVLLQDEYCAGIWRGNMEQGLEWSVDSVETARRDEVHIDHLIRGFSTGLAKGGRLRLRAAALKTATLVPRGPHSRATPLNSWRPDIDGLESLGDKAFVSVALDAPYEYQALLRGQRPLVRLAAEMGSGPQDVVPAAGLTILATTL</sequence>
<dbReference type="STRING" id="644358.A0A0C4DYP7"/>
<dbReference type="eggNOG" id="ENOG502S8TM">
    <property type="taxonomic scope" value="Eukaryota"/>
</dbReference>
<keyword evidence="4" id="KW-1185">Reference proteome</keyword>
<evidence type="ECO:0000259" key="1">
    <source>
        <dbReference type="Pfam" id="PF06985"/>
    </source>
</evidence>
<gene>
    <name evidence="2" type="ORF">MAPG_05173</name>
</gene>
<reference evidence="3" key="5">
    <citation type="submission" date="2015-06" db="UniProtKB">
        <authorList>
            <consortium name="EnsemblFungi"/>
        </authorList>
    </citation>
    <scope>IDENTIFICATION</scope>
    <source>
        <strain evidence="3">ATCC 64411</strain>
    </source>
</reference>
<dbReference type="EMBL" id="GL876969">
    <property type="protein sequence ID" value="KLU86154.1"/>
    <property type="molecule type" value="Genomic_DNA"/>
</dbReference>
<reference evidence="2" key="3">
    <citation type="submission" date="2011-03" db="EMBL/GenBank/DDBJ databases">
        <title>Annotation of Magnaporthe poae ATCC 64411.</title>
        <authorList>
            <person name="Ma L.-J."/>
            <person name="Dead R."/>
            <person name="Young S.K."/>
            <person name="Zeng Q."/>
            <person name="Gargeya S."/>
            <person name="Fitzgerald M."/>
            <person name="Haas B."/>
            <person name="Abouelleil A."/>
            <person name="Alvarado L."/>
            <person name="Arachchi H.M."/>
            <person name="Berlin A."/>
            <person name="Brown A."/>
            <person name="Chapman S.B."/>
            <person name="Chen Z."/>
            <person name="Dunbar C."/>
            <person name="Freedman E."/>
            <person name="Gearin G."/>
            <person name="Gellesch M."/>
            <person name="Goldberg J."/>
            <person name="Griggs A."/>
            <person name="Gujja S."/>
            <person name="Heiman D."/>
            <person name="Howarth C."/>
            <person name="Larson L."/>
            <person name="Lui A."/>
            <person name="MacDonald P.J.P."/>
            <person name="Mehta T."/>
            <person name="Montmayeur A."/>
            <person name="Murphy C."/>
            <person name="Neiman D."/>
            <person name="Pearson M."/>
            <person name="Priest M."/>
            <person name="Roberts A."/>
            <person name="Saif S."/>
            <person name="Shea T."/>
            <person name="Shenoy N."/>
            <person name="Sisk P."/>
            <person name="Stolte C."/>
            <person name="Sykes S."/>
            <person name="Yandava C."/>
            <person name="Wortman J."/>
            <person name="Nusbaum C."/>
            <person name="Birren B."/>
        </authorList>
    </citation>
    <scope>NUCLEOTIDE SEQUENCE</scope>
    <source>
        <strain evidence="2">ATCC 64411</strain>
    </source>
</reference>
<reference evidence="2" key="2">
    <citation type="submission" date="2010-05" db="EMBL/GenBank/DDBJ databases">
        <title>The Genome Sequence of Magnaporthe poae strain ATCC 64411.</title>
        <authorList>
            <consortium name="The Broad Institute Genome Sequencing Platform"/>
            <consortium name="Broad Institute Genome Sequencing Center for Infectious Disease"/>
            <person name="Ma L.-J."/>
            <person name="Dead R."/>
            <person name="Young S."/>
            <person name="Zeng Q."/>
            <person name="Koehrsen M."/>
            <person name="Alvarado L."/>
            <person name="Berlin A."/>
            <person name="Chapman S.B."/>
            <person name="Chen Z."/>
            <person name="Freedman E."/>
            <person name="Gellesch M."/>
            <person name="Goldberg J."/>
            <person name="Griggs A."/>
            <person name="Gujja S."/>
            <person name="Heilman E.R."/>
            <person name="Heiman D."/>
            <person name="Hepburn T."/>
            <person name="Howarth C."/>
            <person name="Jen D."/>
            <person name="Larson L."/>
            <person name="Mehta T."/>
            <person name="Neiman D."/>
            <person name="Pearson M."/>
            <person name="Roberts A."/>
            <person name="Saif S."/>
            <person name="Shea T."/>
            <person name="Shenoy N."/>
            <person name="Sisk P."/>
            <person name="Stolte C."/>
            <person name="Sykes S."/>
            <person name="Walk T."/>
            <person name="White J."/>
            <person name="Yandava C."/>
            <person name="Haas B."/>
            <person name="Nusbaum C."/>
            <person name="Birren B."/>
        </authorList>
    </citation>
    <scope>NUCLEOTIDE SEQUENCE</scope>
    <source>
        <strain evidence="2">ATCC 64411</strain>
    </source>
</reference>
<dbReference type="AlphaFoldDB" id="A0A0C4DYP7"/>
<protein>
    <recommendedName>
        <fullName evidence="1">Heterokaryon incompatibility domain-containing protein</fullName>
    </recommendedName>
</protein>
<dbReference type="PANTHER" id="PTHR33112:SF11">
    <property type="entry name" value="HETEROKARYON INCOMPATIBILITY DOMAIN-CONTAINING PROTEIN"/>
    <property type="match status" value="1"/>
</dbReference>
<reference evidence="4" key="1">
    <citation type="submission" date="2010-05" db="EMBL/GenBank/DDBJ databases">
        <title>The genome sequence of Magnaporthe poae strain ATCC 64411.</title>
        <authorList>
            <person name="Ma L.-J."/>
            <person name="Dead R."/>
            <person name="Young S."/>
            <person name="Zeng Q."/>
            <person name="Koehrsen M."/>
            <person name="Alvarado L."/>
            <person name="Berlin A."/>
            <person name="Chapman S.B."/>
            <person name="Chen Z."/>
            <person name="Freedman E."/>
            <person name="Gellesch M."/>
            <person name="Goldberg J."/>
            <person name="Griggs A."/>
            <person name="Gujja S."/>
            <person name="Heilman E.R."/>
            <person name="Heiman D."/>
            <person name="Hepburn T."/>
            <person name="Howarth C."/>
            <person name="Jen D."/>
            <person name="Larson L."/>
            <person name="Mehta T."/>
            <person name="Neiman D."/>
            <person name="Pearson M."/>
            <person name="Roberts A."/>
            <person name="Saif S."/>
            <person name="Shea T."/>
            <person name="Shenoy N."/>
            <person name="Sisk P."/>
            <person name="Stolte C."/>
            <person name="Sykes S."/>
            <person name="Walk T."/>
            <person name="White J."/>
            <person name="Yandava C."/>
            <person name="Haas B."/>
            <person name="Nusbaum C."/>
            <person name="Birren B."/>
        </authorList>
    </citation>
    <scope>NUCLEOTIDE SEQUENCE [LARGE SCALE GENOMIC DNA]</scope>
    <source>
        <strain evidence="4">ATCC 64411 / 73-15</strain>
    </source>
</reference>